<dbReference type="EMBL" id="JBFPJR010000010">
    <property type="protein sequence ID" value="MEX0427476.1"/>
    <property type="molecule type" value="Genomic_DNA"/>
</dbReference>
<keyword evidence="2" id="KW-0812">Transmembrane</keyword>
<name>A0ABV3SX13_9ACTN</name>
<keyword evidence="2" id="KW-1133">Transmembrane helix</keyword>
<accession>A0ABV3SX13</accession>
<organism evidence="3 4">
    <name type="scientific">Nocardioides eburneus</name>
    <dbReference type="NCBI Taxonomy" id="3231482"/>
    <lineage>
        <taxon>Bacteria</taxon>
        <taxon>Bacillati</taxon>
        <taxon>Actinomycetota</taxon>
        <taxon>Actinomycetes</taxon>
        <taxon>Propionibacteriales</taxon>
        <taxon>Nocardioidaceae</taxon>
        <taxon>Nocardioides</taxon>
    </lineage>
</organism>
<dbReference type="RefSeq" id="WP_367992894.1">
    <property type="nucleotide sequence ID" value="NZ_JBFPJR010000010.1"/>
</dbReference>
<gene>
    <name evidence="3" type="ORF">AB3X52_07595</name>
</gene>
<evidence type="ECO:0008006" key="5">
    <source>
        <dbReference type="Google" id="ProtNLM"/>
    </source>
</evidence>
<dbReference type="Proteomes" id="UP001556631">
    <property type="component" value="Unassembled WGS sequence"/>
</dbReference>
<evidence type="ECO:0000313" key="4">
    <source>
        <dbReference type="Proteomes" id="UP001556631"/>
    </source>
</evidence>
<evidence type="ECO:0000256" key="2">
    <source>
        <dbReference type="SAM" id="Phobius"/>
    </source>
</evidence>
<protein>
    <recommendedName>
        <fullName evidence="5">Cell division protein FtsL</fullName>
    </recommendedName>
</protein>
<feature type="compositionally biased region" description="Low complexity" evidence="1">
    <location>
        <begin position="148"/>
        <end position="159"/>
    </location>
</feature>
<keyword evidence="4" id="KW-1185">Reference proteome</keyword>
<keyword evidence="2" id="KW-0472">Membrane</keyword>
<feature type="transmembrane region" description="Helical" evidence="2">
    <location>
        <begin position="38"/>
        <end position="58"/>
    </location>
</feature>
<sequence>MSSTAAQQVRSRLAPLLEGRERVRLTVVPDRRSSAARLPFVVLVSVILVGGVVGLLCFNTSMQQAAFAENKLQEQATNLAARQESLSSQIQRLQDPQNIAARAQRLGMVIPASPALIHVPNGKVEGTAVPADRSATPPLYPRIAKPAYAVTPPATTTQAKTDRHARR</sequence>
<feature type="region of interest" description="Disordered" evidence="1">
    <location>
        <begin position="148"/>
        <end position="167"/>
    </location>
</feature>
<comment type="caution">
    <text evidence="3">The sequence shown here is derived from an EMBL/GenBank/DDBJ whole genome shotgun (WGS) entry which is preliminary data.</text>
</comment>
<evidence type="ECO:0000313" key="3">
    <source>
        <dbReference type="EMBL" id="MEX0427476.1"/>
    </source>
</evidence>
<evidence type="ECO:0000256" key="1">
    <source>
        <dbReference type="SAM" id="MobiDB-lite"/>
    </source>
</evidence>
<proteinExistence type="predicted"/>
<reference evidence="3 4" key="1">
    <citation type="submission" date="2024-07" db="EMBL/GenBank/DDBJ databases">
        <authorList>
            <person name="Lee S."/>
            <person name="Kang M."/>
        </authorList>
    </citation>
    <scope>NUCLEOTIDE SEQUENCE [LARGE SCALE GENOMIC DNA]</scope>
    <source>
        <strain evidence="3 4">DS6</strain>
    </source>
</reference>